<accession>F0YMF3</accession>
<dbReference type="eggNOG" id="KOG0457">
    <property type="taxonomic scope" value="Eukaryota"/>
</dbReference>
<dbReference type="GO" id="GO:0006357">
    <property type="term" value="P:regulation of transcription by RNA polymerase II"/>
    <property type="evidence" value="ECO:0007669"/>
    <property type="project" value="TreeGrafter"/>
</dbReference>
<dbReference type="OrthoDB" id="270417at2759"/>
<dbReference type="AlphaFoldDB" id="F0YMF3"/>
<evidence type="ECO:0000313" key="6">
    <source>
        <dbReference type="Proteomes" id="UP000002729"/>
    </source>
</evidence>
<protein>
    <recommendedName>
        <fullName evidence="4">Myb-like domain-containing protein</fullName>
    </recommendedName>
</protein>
<dbReference type="InterPro" id="IPR055141">
    <property type="entry name" value="TADA2A_B-like_dom"/>
</dbReference>
<dbReference type="CDD" id="cd00167">
    <property type="entry name" value="SANT"/>
    <property type="match status" value="1"/>
</dbReference>
<dbReference type="SMART" id="SM00717">
    <property type="entry name" value="SANT"/>
    <property type="match status" value="1"/>
</dbReference>
<keyword evidence="2" id="KW-0863">Zinc-finger</keyword>
<evidence type="ECO:0000256" key="1">
    <source>
        <dbReference type="ARBA" id="ARBA00022723"/>
    </source>
</evidence>
<dbReference type="Pfam" id="PF00249">
    <property type="entry name" value="Myb_DNA-binding"/>
    <property type="match status" value="1"/>
</dbReference>
<sequence>MAAFEASCAGCLRQLHDWGHIPTFACQECSVKLCLSCFLSRTMVPGHASQHDYKIRSAQLPLVEQAWVAADDLKLFDAVRTLGLGNWTTIAEKMGLNHSLDGCRRHYIECYCSRNGSFGIYIPAKVLSLDNKQAEDGGTRPNKAPLAGITEQSSSGDTKIEFRGYLPLRGDFDVEYDNDAEGLVAEMEVGSHDNDAEIPIKKYILKLYNDRLLERNRRKLFAINSGLLETLAQPNHNKTTKRPREKSKVASHMRAFTRFRIAQGCDMLKGLAESQRLRQCLARFD</sequence>
<dbReference type="Gene3D" id="1.10.10.60">
    <property type="entry name" value="Homeodomain-like"/>
    <property type="match status" value="1"/>
</dbReference>
<evidence type="ECO:0000256" key="2">
    <source>
        <dbReference type="ARBA" id="ARBA00022771"/>
    </source>
</evidence>
<reference evidence="5 6" key="1">
    <citation type="journal article" date="2011" name="Proc. Natl. Acad. Sci. U.S.A.">
        <title>Niche of harmful alga Aureococcus anophagefferens revealed through ecogenomics.</title>
        <authorList>
            <person name="Gobler C.J."/>
            <person name="Berry D.L."/>
            <person name="Dyhrman S.T."/>
            <person name="Wilhelm S.W."/>
            <person name="Salamov A."/>
            <person name="Lobanov A.V."/>
            <person name="Zhang Y."/>
            <person name="Collier J.L."/>
            <person name="Wurch L.L."/>
            <person name="Kustka A.B."/>
            <person name="Dill B.D."/>
            <person name="Shah M."/>
            <person name="VerBerkmoes N.C."/>
            <person name="Kuo A."/>
            <person name="Terry A."/>
            <person name="Pangilinan J."/>
            <person name="Lindquist E.A."/>
            <person name="Lucas S."/>
            <person name="Paulsen I.T."/>
            <person name="Hattenrath-Lehmann T.K."/>
            <person name="Talmage S.C."/>
            <person name="Walker E.A."/>
            <person name="Koch F."/>
            <person name="Burson A.M."/>
            <person name="Marcoval M.A."/>
            <person name="Tang Y.Z."/>
            <person name="Lecleir G.R."/>
            <person name="Coyne K.J."/>
            <person name="Berg G.M."/>
            <person name="Bertrand E.M."/>
            <person name="Saito M.A."/>
            <person name="Gladyshev V.N."/>
            <person name="Grigoriev I.V."/>
        </authorList>
    </citation>
    <scope>NUCLEOTIDE SEQUENCE [LARGE SCALE GENOMIC DNA]</scope>
    <source>
        <strain evidence="6">CCMP 1984</strain>
    </source>
</reference>
<feature type="domain" description="Myb-like" evidence="4">
    <location>
        <begin position="67"/>
        <end position="111"/>
    </location>
</feature>
<dbReference type="GO" id="GO:0006338">
    <property type="term" value="P:chromatin remodeling"/>
    <property type="evidence" value="ECO:0007669"/>
    <property type="project" value="TreeGrafter"/>
</dbReference>
<dbReference type="SUPFAM" id="SSF46689">
    <property type="entry name" value="Homeodomain-like"/>
    <property type="match status" value="1"/>
</dbReference>
<dbReference type="InterPro" id="IPR009057">
    <property type="entry name" value="Homeodomain-like_sf"/>
</dbReference>
<dbReference type="GeneID" id="20228822"/>
<gene>
    <name evidence="5" type="ORF">AURANDRAFT_72678</name>
</gene>
<dbReference type="InterPro" id="IPR000433">
    <property type="entry name" value="Znf_ZZ"/>
</dbReference>
<dbReference type="EMBL" id="GL833163">
    <property type="protein sequence ID" value="EGB03725.1"/>
    <property type="molecule type" value="Genomic_DNA"/>
</dbReference>
<keyword evidence="6" id="KW-1185">Reference proteome</keyword>
<dbReference type="GO" id="GO:0003682">
    <property type="term" value="F:chromatin binding"/>
    <property type="evidence" value="ECO:0007669"/>
    <property type="project" value="TreeGrafter"/>
</dbReference>
<dbReference type="InterPro" id="IPR001005">
    <property type="entry name" value="SANT/Myb"/>
</dbReference>
<dbReference type="GO" id="GO:0005634">
    <property type="term" value="C:nucleus"/>
    <property type="evidence" value="ECO:0007669"/>
    <property type="project" value="TreeGrafter"/>
</dbReference>
<dbReference type="Pfam" id="PF25299">
    <property type="entry name" value="ZZ_ADA2"/>
    <property type="match status" value="1"/>
</dbReference>
<dbReference type="GO" id="GO:0003713">
    <property type="term" value="F:transcription coactivator activity"/>
    <property type="evidence" value="ECO:0007669"/>
    <property type="project" value="TreeGrafter"/>
</dbReference>
<dbReference type="Pfam" id="PF22941">
    <property type="entry name" value="TADA2A-like_3rd"/>
    <property type="match status" value="1"/>
</dbReference>
<evidence type="ECO:0000259" key="4">
    <source>
        <dbReference type="PROSITE" id="PS50090"/>
    </source>
</evidence>
<dbReference type="Proteomes" id="UP000002729">
    <property type="component" value="Unassembled WGS sequence"/>
</dbReference>
<organism evidence="6">
    <name type="scientific">Aureococcus anophagefferens</name>
    <name type="common">Harmful bloom alga</name>
    <dbReference type="NCBI Taxonomy" id="44056"/>
    <lineage>
        <taxon>Eukaryota</taxon>
        <taxon>Sar</taxon>
        <taxon>Stramenopiles</taxon>
        <taxon>Ochrophyta</taxon>
        <taxon>Pelagophyceae</taxon>
        <taxon>Pelagomonadales</taxon>
        <taxon>Pelagomonadaceae</taxon>
        <taxon>Aureococcus</taxon>
    </lineage>
</organism>
<dbReference type="KEGG" id="aaf:AURANDRAFT_72678"/>
<name>F0YMF3_AURAN</name>
<dbReference type="PANTHER" id="PTHR12374:SF20">
    <property type="entry name" value="TRANSCRIPTIONAL ADAPTER 2-ALPHA"/>
    <property type="match status" value="1"/>
</dbReference>
<dbReference type="PANTHER" id="PTHR12374">
    <property type="entry name" value="TRANSCRIPTIONAL ADAPTOR 2 ADA2 -RELATED"/>
    <property type="match status" value="1"/>
</dbReference>
<keyword evidence="3" id="KW-0862">Zinc</keyword>
<keyword evidence="1" id="KW-0479">Metal-binding</keyword>
<dbReference type="PROSITE" id="PS50090">
    <property type="entry name" value="MYB_LIKE"/>
    <property type="match status" value="1"/>
</dbReference>
<evidence type="ECO:0000313" key="5">
    <source>
        <dbReference type="EMBL" id="EGB03725.1"/>
    </source>
</evidence>
<evidence type="ECO:0000256" key="3">
    <source>
        <dbReference type="ARBA" id="ARBA00022833"/>
    </source>
</evidence>
<proteinExistence type="predicted"/>
<dbReference type="RefSeq" id="XP_009041580.1">
    <property type="nucleotide sequence ID" value="XM_009043332.1"/>
</dbReference>
<dbReference type="InParanoid" id="F0YMF3"/>